<dbReference type="AlphaFoldDB" id="A0A8K0R565"/>
<accession>A0A8K0R565</accession>
<proteinExistence type="predicted"/>
<dbReference type="OrthoDB" id="5091764at2759"/>
<keyword evidence="3" id="KW-0732">Signal</keyword>
<feature type="region of interest" description="Disordered" evidence="1">
    <location>
        <begin position="119"/>
        <end position="141"/>
    </location>
</feature>
<evidence type="ECO:0000313" key="5">
    <source>
        <dbReference type="Proteomes" id="UP000813461"/>
    </source>
</evidence>
<reference evidence="4" key="1">
    <citation type="journal article" date="2021" name="Nat. Commun.">
        <title>Genetic determinants of endophytism in the Arabidopsis root mycobiome.</title>
        <authorList>
            <person name="Mesny F."/>
            <person name="Miyauchi S."/>
            <person name="Thiergart T."/>
            <person name="Pickel B."/>
            <person name="Atanasova L."/>
            <person name="Karlsson M."/>
            <person name="Huettel B."/>
            <person name="Barry K.W."/>
            <person name="Haridas S."/>
            <person name="Chen C."/>
            <person name="Bauer D."/>
            <person name="Andreopoulos W."/>
            <person name="Pangilinan J."/>
            <person name="LaButti K."/>
            <person name="Riley R."/>
            <person name="Lipzen A."/>
            <person name="Clum A."/>
            <person name="Drula E."/>
            <person name="Henrissat B."/>
            <person name="Kohler A."/>
            <person name="Grigoriev I.V."/>
            <person name="Martin F.M."/>
            <person name="Hacquard S."/>
        </authorList>
    </citation>
    <scope>NUCLEOTIDE SEQUENCE</scope>
    <source>
        <strain evidence="4">MPI-SDFR-AT-0120</strain>
    </source>
</reference>
<organism evidence="4 5">
    <name type="scientific">Paraphoma chrysanthemicola</name>
    <dbReference type="NCBI Taxonomy" id="798071"/>
    <lineage>
        <taxon>Eukaryota</taxon>
        <taxon>Fungi</taxon>
        <taxon>Dikarya</taxon>
        <taxon>Ascomycota</taxon>
        <taxon>Pezizomycotina</taxon>
        <taxon>Dothideomycetes</taxon>
        <taxon>Pleosporomycetidae</taxon>
        <taxon>Pleosporales</taxon>
        <taxon>Pleosporineae</taxon>
        <taxon>Phaeosphaeriaceae</taxon>
        <taxon>Paraphoma</taxon>
    </lineage>
</organism>
<feature type="region of interest" description="Disordered" evidence="1">
    <location>
        <begin position="173"/>
        <end position="207"/>
    </location>
</feature>
<feature type="transmembrane region" description="Helical" evidence="2">
    <location>
        <begin position="206"/>
        <end position="227"/>
    </location>
</feature>
<feature type="compositionally biased region" description="Low complexity" evidence="1">
    <location>
        <begin position="127"/>
        <end position="141"/>
    </location>
</feature>
<keyword evidence="2" id="KW-0472">Membrane</keyword>
<evidence type="ECO:0000313" key="4">
    <source>
        <dbReference type="EMBL" id="KAH7086808.1"/>
    </source>
</evidence>
<evidence type="ECO:0000256" key="1">
    <source>
        <dbReference type="SAM" id="MobiDB-lite"/>
    </source>
</evidence>
<name>A0A8K0R565_9PLEO</name>
<dbReference type="EMBL" id="JAGMVJ010000010">
    <property type="protein sequence ID" value="KAH7086808.1"/>
    <property type="molecule type" value="Genomic_DNA"/>
</dbReference>
<gene>
    <name evidence="4" type="ORF">FB567DRAFT_549254</name>
</gene>
<evidence type="ECO:0000256" key="3">
    <source>
        <dbReference type="SAM" id="SignalP"/>
    </source>
</evidence>
<keyword evidence="5" id="KW-1185">Reference proteome</keyword>
<dbReference type="Proteomes" id="UP000813461">
    <property type="component" value="Unassembled WGS sequence"/>
</dbReference>
<evidence type="ECO:0000256" key="2">
    <source>
        <dbReference type="SAM" id="Phobius"/>
    </source>
</evidence>
<feature type="chain" id="PRO_5035465363" description="GPI anchored cell wall protein" evidence="3">
    <location>
        <begin position="19"/>
        <end position="228"/>
    </location>
</feature>
<feature type="compositionally biased region" description="Polar residues" evidence="1">
    <location>
        <begin position="173"/>
        <end position="186"/>
    </location>
</feature>
<feature type="signal peptide" evidence="3">
    <location>
        <begin position="1"/>
        <end position="18"/>
    </location>
</feature>
<sequence length="228" mass="22717">MKTSTLTTAATLLSTTYAATVTISTTPCLDPHIPLQQETIEMNLSGPVARDFPAVCGMKILSASPGIDINTIHCQAFKDVVGTQPGSAIFTYAHPASIATNPVQEMAVRCTYPVHGAHAKRQSNETASVSSPGSSASASASDSARLSLSTVTLSASSGSASVSQSTITRTTIASSGLPSSSANGTVSSSRSPSASQTSATPAQSSGAAAGMGVGVGMGVVAGFVAMFL</sequence>
<feature type="compositionally biased region" description="Low complexity" evidence="1">
    <location>
        <begin position="187"/>
        <end position="207"/>
    </location>
</feature>
<keyword evidence="2" id="KW-1133">Transmembrane helix</keyword>
<protein>
    <recommendedName>
        <fullName evidence="6">GPI anchored cell wall protein</fullName>
    </recommendedName>
</protein>
<keyword evidence="2" id="KW-0812">Transmembrane</keyword>
<comment type="caution">
    <text evidence="4">The sequence shown here is derived from an EMBL/GenBank/DDBJ whole genome shotgun (WGS) entry which is preliminary data.</text>
</comment>
<evidence type="ECO:0008006" key="6">
    <source>
        <dbReference type="Google" id="ProtNLM"/>
    </source>
</evidence>